<comment type="caution">
    <text evidence="3">The sequence shown here is derived from an EMBL/GenBank/DDBJ whole genome shotgun (WGS) entry which is preliminary data.</text>
</comment>
<dbReference type="EMBL" id="VUJU01008703">
    <property type="protein sequence ID" value="KAF0726985.1"/>
    <property type="molecule type" value="Genomic_DNA"/>
</dbReference>
<dbReference type="Gene3D" id="3.90.320.10">
    <property type="match status" value="1"/>
</dbReference>
<accession>A0A6G0WIE5</accession>
<protein>
    <submittedName>
        <fullName evidence="3">Alkaline nuclease</fullName>
    </submittedName>
</protein>
<dbReference type="Proteomes" id="UP000478052">
    <property type="component" value="Unassembled WGS sequence"/>
</dbReference>
<sequence>MTVWENDDDECNLPPLNTEKEPFDPGRDPLIDSIKGRFIIDGQHFLRQIRSLEHHRERCLISNKAWLKLIKCSMKALVWTLYFECPYCFEKRIITSEPIVPNNSLKKSDSVSTDVHTTLSICDSAVWGIISSGGGYRKMEEIFAFLGIKCINKATFNKIEEKMGQCWKSVLSEAISNAGIEERQLAIENGDVTDTGIPYITVIVDGGWSHRSHGHRYTANSGVACVIGLRTKKLLYVGVRNKYCYMCQYLLKNNKPTTHDACFKNWDGSSPGMESDMIVEAFKCSFEMHKVEYRCMIGDGDSSVYVKVKENVPYGRNVIKKECANHVVKCYTKSLFKIQLEIKNRKKLLTNKTILKLKYMARRTIAKNYKMGFDVETLKEDLKNGPKHIFGDHKMCKDYYCKIDKNESVSFSVDTQKVLERVEDVLKPLIRKAPQLITNDTSNLAENFMSLVAKFTGGKQISRGKKGSFTHRTYGAALDFQYGPHWAHKTWKKTTLISPFSPLRKFAEKTNKQMDYKRKSLYNSFMDSSKNKKVKIIQKSGEEDYGEYCQKLDMDEEDYELEKIQFLKKLQVTEDTRKDIEQKTIGQSDNSNWFEARKNRLTASNFGTICKRLKTTKYGPTVHRLLYKDNNEQLPALQYGRLNEPEAVRQYEKEKNIKVLPCGLFVDLNIGFLAATPDGLIEPNGIIEVKCPISIRTLGIKFAVKNKKSFYLKYNENSQQIYLNKNHEYYYQIQGQLHISNRDFCDFVVWTPKEIHIERIQRDDMFWEKKMQEQLISFYHDALLPEIIDPRLCRNMPLRENKNTKKKSK</sequence>
<evidence type="ECO:0000313" key="3">
    <source>
        <dbReference type="EMBL" id="KAF0726985.1"/>
    </source>
</evidence>
<gene>
    <name evidence="3" type="ORF">FWK35_00024298</name>
</gene>
<feature type="domain" description="YqaJ viral recombinase" evidence="1">
    <location>
        <begin position="592"/>
        <end position="742"/>
    </location>
</feature>
<dbReference type="InterPro" id="IPR011604">
    <property type="entry name" value="PDDEXK-like_dom_sf"/>
</dbReference>
<name>A0A6G0WIE5_APHCR</name>
<dbReference type="Pfam" id="PF09588">
    <property type="entry name" value="YqaJ"/>
    <property type="match status" value="1"/>
</dbReference>
<evidence type="ECO:0000259" key="1">
    <source>
        <dbReference type="Pfam" id="PF09588"/>
    </source>
</evidence>
<dbReference type="OrthoDB" id="6622741at2759"/>
<feature type="domain" description="Mutator-like transposase" evidence="2">
    <location>
        <begin position="37"/>
        <end position="401"/>
    </location>
</feature>
<evidence type="ECO:0000259" key="2">
    <source>
        <dbReference type="Pfam" id="PF20700"/>
    </source>
</evidence>
<dbReference type="PANTHER" id="PTHR46609">
    <property type="entry name" value="EXONUCLEASE, PHAGE-TYPE/RECB, C-TERMINAL DOMAIN-CONTAINING PROTEIN"/>
    <property type="match status" value="1"/>
</dbReference>
<reference evidence="3 4" key="1">
    <citation type="submission" date="2019-08" db="EMBL/GenBank/DDBJ databases">
        <title>Whole genome of Aphis craccivora.</title>
        <authorList>
            <person name="Voronova N.V."/>
            <person name="Shulinski R.S."/>
            <person name="Bandarenka Y.V."/>
            <person name="Zhorov D.G."/>
            <person name="Warner D."/>
        </authorList>
    </citation>
    <scope>NUCLEOTIDE SEQUENCE [LARGE SCALE GENOMIC DNA]</scope>
    <source>
        <strain evidence="3">180601</strain>
        <tissue evidence="3">Whole Body</tissue>
    </source>
</reference>
<evidence type="ECO:0000313" key="4">
    <source>
        <dbReference type="Proteomes" id="UP000478052"/>
    </source>
</evidence>
<dbReference type="InterPro" id="IPR051703">
    <property type="entry name" value="NF-kappa-B_Signaling_Reg"/>
</dbReference>
<dbReference type="Pfam" id="PF20700">
    <property type="entry name" value="Mutator"/>
    <property type="match status" value="1"/>
</dbReference>
<dbReference type="AlphaFoldDB" id="A0A6G0WIE5"/>
<dbReference type="PANTHER" id="PTHR46609:SF8">
    <property type="entry name" value="YQAJ VIRAL RECOMBINASE DOMAIN-CONTAINING PROTEIN"/>
    <property type="match status" value="1"/>
</dbReference>
<keyword evidence="4" id="KW-1185">Reference proteome</keyword>
<dbReference type="InterPro" id="IPR019080">
    <property type="entry name" value="YqaJ_viral_recombinase"/>
</dbReference>
<dbReference type="CDD" id="cd22343">
    <property type="entry name" value="PDDEXK_lambda_exonuclease-like"/>
    <property type="match status" value="1"/>
</dbReference>
<dbReference type="InterPro" id="IPR049012">
    <property type="entry name" value="Mutator_transp_dom"/>
</dbReference>
<dbReference type="InterPro" id="IPR011335">
    <property type="entry name" value="Restrct_endonuc-II-like"/>
</dbReference>
<dbReference type="GO" id="GO:0006281">
    <property type="term" value="P:DNA repair"/>
    <property type="evidence" value="ECO:0007669"/>
    <property type="project" value="UniProtKB-ARBA"/>
</dbReference>
<dbReference type="SUPFAM" id="SSF52980">
    <property type="entry name" value="Restriction endonuclease-like"/>
    <property type="match status" value="1"/>
</dbReference>
<organism evidence="3 4">
    <name type="scientific">Aphis craccivora</name>
    <name type="common">Cowpea aphid</name>
    <dbReference type="NCBI Taxonomy" id="307492"/>
    <lineage>
        <taxon>Eukaryota</taxon>
        <taxon>Metazoa</taxon>
        <taxon>Ecdysozoa</taxon>
        <taxon>Arthropoda</taxon>
        <taxon>Hexapoda</taxon>
        <taxon>Insecta</taxon>
        <taxon>Pterygota</taxon>
        <taxon>Neoptera</taxon>
        <taxon>Paraneoptera</taxon>
        <taxon>Hemiptera</taxon>
        <taxon>Sternorrhyncha</taxon>
        <taxon>Aphidomorpha</taxon>
        <taxon>Aphidoidea</taxon>
        <taxon>Aphididae</taxon>
        <taxon>Aphidini</taxon>
        <taxon>Aphis</taxon>
        <taxon>Aphis</taxon>
    </lineage>
</organism>
<proteinExistence type="predicted"/>